<organism evidence="7 8">
    <name type="scientific">Aerophobetes bacterium</name>
    <dbReference type="NCBI Taxonomy" id="2030807"/>
    <lineage>
        <taxon>Bacteria</taxon>
        <taxon>Candidatus Aerophobota</taxon>
    </lineage>
</organism>
<keyword evidence="3 4" id="KW-0450">Lipoyl</keyword>
<dbReference type="EMBL" id="QMQA01000018">
    <property type="protein sequence ID" value="RLE15066.1"/>
    <property type="molecule type" value="Genomic_DNA"/>
</dbReference>
<dbReference type="Proteomes" id="UP000280417">
    <property type="component" value="Unassembled WGS sequence"/>
</dbReference>
<comment type="cofactor">
    <cofactor evidence="1 4">
        <name>(R)-lipoate</name>
        <dbReference type="ChEBI" id="CHEBI:83088"/>
    </cofactor>
</comment>
<dbReference type="InterPro" id="IPR036625">
    <property type="entry name" value="E3-bd_dom_sf"/>
</dbReference>
<dbReference type="InterPro" id="IPR003016">
    <property type="entry name" value="2-oxoA_DH_lipoyl-BS"/>
</dbReference>
<dbReference type="EC" id="2.3.1.-" evidence="4"/>
<dbReference type="InterPro" id="IPR004167">
    <property type="entry name" value="PSBD"/>
</dbReference>
<keyword evidence="4" id="KW-0808">Transferase</keyword>
<dbReference type="Pfam" id="PF00364">
    <property type="entry name" value="Biotin_lipoyl"/>
    <property type="match status" value="1"/>
</dbReference>
<dbReference type="PROSITE" id="PS00189">
    <property type="entry name" value="LIPOYL"/>
    <property type="match status" value="1"/>
</dbReference>
<dbReference type="GO" id="GO:0016746">
    <property type="term" value="F:acyltransferase activity"/>
    <property type="evidence" value="ECO:0007669"/>
    <property type="project" value="UniProtKB-KW"/>
</dbReference>
<dbReference type="GO" id="GO:0006086">
    <property type="term" value="P:pyruvate decarboxylation to acetyl-CoA"/>
    <property type="evidence" value="ECO:0007669"/>
    <property type="project" value="InterPro"/>
</dbReference>
<evidence type="ECO:0000256" key="1">
    <source>
        <dbReference type="ARBA" id="ARBA00001938"/>
    </source>
</evidence>
<evidence type="ECO:0000313" key="7">
    <source>
        <dbReference type="EMBL" id="RLE15066.1"/>
    </source>
</evidence>
<feature type="domain" description="Lipoyl-binding" evidence="5">
    <location>
        <begin position="2"/>
        <end position="77"/>
    </location>
</feature>
<proteinExistence type="inferred from homology"/>
<feature type="domain" description="Peripheral subunit-binding (PSBD)" evidence="6">
    <location>
        <begin position="115"/>
        <end position="152"/>
    </location>
</feature>
<evidence type="ECO:0000259" key="5">
    <source>
        <dbReference type="PROSITE" id="PS50968"/>
    </source>
</evidence>
<dbReference type="PANTHER" id="PTHR23151">
    <property type="entry name" value="DIHYDROLIPOAMIDE ACETYL/SUCCINYL-TRANSFERASE-RELATED"/>
    <property type="match status" value="1"/>
</dbReference>
<dbReference type="Gene3D" id="4.10.320.10">
    <property type="entry name" value="E3-binding domain"/>
    <property type="match status" value="1"/>
</dbReference>
<dbReference type="AlphaFoldDB" id="A0A662DMG7"/>
<evidence type="ECO:0000259" key="6">
    <source>
        <dbReference type="PROSITE" id="PS51826"/>
    </source>
</evidence>
<name>A0A662DMG7_UNCAE</name>
<evidence type="ECO:0000256" key="4">
    <source>
        <dbReference type="RuleBase" id="RU003423"/>
    </source>
</evidence>
<reference evidence="7 8" key="1">
    <citation type="submission" date="2018-06" db="EMBL/GenBank/DDBJ databases">
        <title>Extensive metabolic versatility and redundancy in microbially diverse, dynamic hydrothermal sediments.</title>
        <authorList>
            <person name="Dombrowski N."/>
            <person name="Teske A."/>
            <person name="Baker B.J."/>
        </authorList>
    </citation>
    <scope>NUCLEOTIDE SEQUENCE [LARGE SCALE GENOMIC DNA]</scope>
    <source>
        <strain evidence="7">B3_G15</strain>
    </source>
</reference>
<dbReference type="Gene3D" id="2.40.50.100">
    <property type="match status" value="1"/>
</dbReference>
<dbReference type="PROSITE" id="PS51826">
    <property type="entry name" value="PSBD"/>
    <property type="match status" value="1"/>
</dbReference>
<evidence type="ECO:0000256" key="2">
    <source>
        <dbReference type="ARBA" id="ARBA00007317"/>
    </source>
</evidence>
<dbReference type="CDD" id="cd06849">
    <property type="entry name" value="lipoyl_domain"/>
    <property type="match status" value="1"/>
</dbReference>
<comment type="caution">
    <text evidence="7">The sequence shown here is derived from an EMBL/GenBank/DDBJ whole genome shotgun (WGS) entry which is preliminary data.</text>
</comment>
<comment type="similarity">
    <text evidence="2 4">Belongs to the 2-oxoacid dehydrogenase family.</text>
</comment>
<dbReference type="Pfam" id="PF00198">
    <property type="entry name" value="2-oxoacid_dh"/>
    <property type="match status" value="1"/>
</dbReference>
<dbReference type="PROSITE" id="PS50968">
    <property type="entry name" value="BIOTINYL_LIPOYL"/>
    <property type="match status" value="1"/>
</dbReference>
<dbReference type="InterPro" id="IPR011053">
    <property type="entry name" value="Single_hybrid_motif"/>
</dbReference>
<dbReference type="InterPro" id="IPR000089">
    <property type="entry name" value="Biotin_lipoyl"/>
</dbReference>
<sequence length="396" mass="44662">MIKRIIMPKLGETMEEGEIIKWLKKEGEEVKKGEPLLEIATDKANMEVEANASGYLRKILAREGEKISVTKTIAYLADSMEEEVPLEENVKADLPLKEKEEKGKEKPLFEEKIIKASPLAKKLAREKGVNLSKIKGTGPGGRIIKEDVLKAAEKIAAKEKEVEKIWAEEKEIILSRVEKIMADRMQQSKKEIPHFYITSEVDFSDAIKLRQDLLEEFEEEKKVHLSHTDLIIKACARALSKFPRINSHYREGRIISFSRVNIGLAIAREKGLVVPVIKDADQKDLFEIAREREDLLKKAMEDKLSLEDIEGGTFTLSNLGMMQIKSFCAIINPPQVCLLATGEIKEKVVAVEGEIVIAPFMEMTLSCDHRAVDGYLGSKFLQEVRKGLEKPALLLV</sequence>
<dbReference type="SUPFAM" id="SSF52777">
    <property type="entry name" value="CoA-dependent acyltransferases"/>
    <property type="match status" value="1"/>
</dbReference>
<dbReference type="InterPro" id="IPR023213">
    <property type="entry name" value="CAT-like_dom_sf"/>
</dbReference>
<dbReference type="PANTHER" id="PTHR23151:SF90">
    <property type="entry name" value="DIHYDROLIPOYLLYSINE-RESIDUE ACETYLTRANSFERASE COMPONENT OF PYRUVATE DEHYDROGENASE COMPLEX, MITOCHONDRIAL-RELATED"/>
    <property type="match status" value="1"/>
</dbReference>
<dbReference type="Gene3D" id="3.30.559.10">
    <property type="entry name" value="Chloramphenicol acetyltransferase-like domain"/>
    <property type="match status" value="1"/>
</dbReference>
<dbReference type="InterPro" id="IPR001078">
    <property type="entry name" value="2-oxoacid_DH_actylTfrase"/>
</dbReference>
<dbReference type="Pfam" id="PF02817">
    <property type="entry name" value="E3_binding"/>
    <property type="match status" value="1"/>
</dbReference>
<gene>
    <name evidence="7" type="ORF">DRJ04_01155</name>
</gene>
<dbReference type="InterPro" id="IPR045257">
    <property type="entry name" value="E2/Pdx1"/>
</dbReference>
<keyword evidence="4" id="KW-0012">Acyltransferase</keyword>
<evidence type="ECO:0000256" key="3">
    <source>
        <dbReference type="ARBA" id="ARBA00022823"/>
    </source>
</evidence>
<dbReference type="SUPFAM" id="SSF47005">
    <property type="entry name" value="Peripheral subunit-binding domain of 2-oxo acid dehydrogenase complex"/>
    <property type="match status" value="1"/>
</dbReference>
<evidence type="ECO:0000313" key="8">
    <source>
        <dbReference type="Proteomes" id="UP000280417"/>
    </source>
</evidence>
<dbReference type="SUPFAM" id="SSF51230">
    <property type="entry name" value="Single hybrid motif"/>
    <property type="match status" value="1"/>
</dbReference>
<protein>
    <recommendedName>
        <fullName evidence="4">Dihydrolipoamide acetyltransferase component of pyruvate dehydrogenase complex</fullName>
        <ecNumber evidence="4">2.3.1.-</ecNumber>
    </recommendedName>
</protein>
<dbReference type="GO" id="GO:0045254">
    <property type="term" value="C:pyruvate dehydrogenase complex"/>
    <property type="evidence" value="ECO:0007669"/>
    <property type="project" value="InterPro"/>
</dbReference>
<accession>A0A662DMG7</accession>